<dbReference type="PANTHER" id="PTHR43214">
    <property type="entry name" value="TWO-COMPONENT RESPONSE REGULATOR"/>
    <property type="match status" value="1"/>
</dbReference>
<dbReference type="InterPro" id="IPR011006">
    <property type="entry name" value="CheY-like_superfamily"/>
</dbReference>
<feature type="domain" description="HTH luxR-type" evidence="3">
    <location>
        <begin position="183"/>
        <end position="248"/>
    </location>
</feature>
<dbReference type="SUPFAM" id="SSF46894">
    <property type="entry name" value="C-terminal effector domain of the bipartite response regulators"/>
    <property type="match status" value="1"/>
</dbReference>
<dbReference type="RefSeq" id="WP_285449367.1">
    <property type="nucleotide sequence ID" value="NZ_CP127173.1"/>
</dbReference>
<dbReference type="PROSITE" id="PS50043">
    <property type="entry name" value="HTH_LUXR_2"/>
    <property type="match status" value="1"/>
</dbReference>
<dbReference type="EMBL" id="CP127173">
    <property type="protein sequence ID" value="WIV52969.1"/>
    <property type="molecule type" value="Genomic_DNA"/>
</dbReference>
<feature type="domain" description="Response regulatory" evidence="4">
    <location>
        <begin position="46"/>
        <end position="162"/>
    </location>
</feature>
<evidence type="ECO:0000256" key="1">
    <source>
        <dbReference type="ARBA" id="ARBA00023125"/>
    </source>
</evidence>
<evidence type="ECO:0000256" key="2">
    <source>
        <dbReference type="PROSITE-ProRule" id="PRU00169"/>
    </source>
</evidence>
<sequence length="265" mass="29019">MPRQRCRAPEPAPESHWKDNLMATVPLFPRKTQDNRSRRPEATAFTVASADQDVLFQLGVKTVVDRSSRLDWIGATNDGNRTLPLCSRMRPDILLLDARLDVGGNLIRAVTASPAANTVIVLVGASELTPDRVGKFAEYGAVCLLDRSTGPAKLAERIVQFHLWGRSTESLPTPRAQRVPRDRRRANEELTLRETQILGLISIGLTNGEIAEAQTVSSETIRSHIKNVYRKLGARNRAHAVALGHLGNLIGPHASEPAPARAANQ</sequence>
<evidence type="ECO:0000259" key="4">
    <source>
        <dbReference type="PROSITE" id="PS50110"/>
    </source>
</evidence>
<dbReference type="InterPro" id="IPR039420">
    <property type="entry name" value="WalR-like"/>
</dbReference>
<dbReference type="Gene3D" id="3.40.50.2300">
    <property type="match status" value="1"/>
</dbReference>
<dbReference type="InterPro" id="IPR000792">
    <property type="entry name" value="Tscrpt_reg_LuxR_C"/>
</dbReference>
<dbReference type="CDD" id="cd06170">
    <property type="entry name" value="LuxR_C_like"/>
    <property type="match status" value="1"/>
</dbReference>
<dbReference type="PRINTS" id="PR00038">
    <property type="entry name" value="HTHLUXR"/>
</dbReference>
<dbReference type="PROSITE" id="PS50110">
    <property type="entry name" value="RESPONSE_REGULATORY"/>
    <property type="match status" value="1"/>
</dbReference>
<accession>A0ABY8XC90</accession>
<protein>
    <submittedName>
        <fullName evidence="5">Response regulator transcription factor</fullName>
    </submittedName>
</protein>
<dbReference type="PANTHER" id="PTHR43214:SF43">
    <property type="entry name" value="TWO-COMPONENT RESPONSE REGULATOR"/>
    <property type="match status" value="1"/>
</dbReference>
<proteinExistence type="predicted"/>
<name>A0ABY8XC90_9PSEU</name>
<keyword evidence="1" id="KW-0238">DNA-binding</keyword>
<dbReference type="InterPro" id="IPR016032">
    <property type="entry name" value="Sig_transdc_resp-reg_C-effctor"/>
</dbReference>
<reference evidence="5 6" key="1">
    <citation type="submission" date="2023-06" db="EMBL/GenBank/DDBJ databases">
        <authorList>
            <person name="Oyuntsetseg B."/>
            <person name="Kim S.B."/>
        </authorList>
    </citation>
    <scope>NUCLEOTIDE SEQUENCE [LARGE SCALE GENOMIC DNA]</scope>
    <source>
        <strain evidence="5 6">2-2</strain>
    </source>
</reference>
<gene>
    <name evidence="5" type="ORF">QP939_28980</name>
</gene>
<evidence type="ECO:0000313" key="5">
    <source>
        <dbReference type="EMBL" id="WIV52969.1"/>
    </source>
</evidence>
<dbReference type="Proteomes" id="UP001227101">
    <property type="component" value="Chromosome"/>
</dbReference>
<evidence type="ECO:0000313" key="6">
    <source>
        <dbReference type="Proteomes" id="UP001227101"/>
    </source>
</evidence>
<dbReference type="InterPro" id="IPR001789">
    <property type="entry name" value="Sig_transdc_resp-reg_receiver"/>
</dbReference>
<evidence type="ECO:0000259" key="3">
    <source>
        <dbReference type="PROSITE" id="PS50043"/>
    </source>
</evidence>
<organism evidence="5 6">
    <name type="scientific">Amycolatopsis nalaikhensis</name>
    <dbReference type="NCBI Taxonomy" id="715472"/>
    <lineage>
        <taxon>Bacteria</taxon>
        <taxon>Bacillati</taxon>
        <taxon>Actinomycetota</taxon>
        <taxon>Actinomycetes</taxon>
        <taxon>Pseudonocardiales</taxon>
        <taxon>Pseudonocardiaceae</taxon>
        <taxon>Amycolatopsis</taxon>
    </lineage>
</organism>
<keyword evidence="2" id="KW-0597">Phosphoprotein</keyword>
<feature type="modified residue" description="4-aspartylphosphate" evidence="2">
    <location>
        <position position="97"/>
    </location>
</feature>
<keyword evidence="6" id="KW-1185">Reference proteome</keyword>
<dbReference type="SUPFAM" id="SSF52172">
    <property type="entry name" value="CheY-like"/>
    <property type="match status" value="1"/>
</dbReference>
<dbReference type="SMART" id="SM00421">
    <property type="entry name" value="HTH_LUXR"/>
    <property type="match status" value="1"/>
</dbReference>
<dbReference type="Pfam" id="PF00196">
    <property type="entry name" value="GerE"/>
    <property type="match status" value="1"/>
</dbReference>